<dbReference type="Proteomes" id="UP001057402">
    <property type="component" value="Chromosome 8"/>
</dbReference>
<proteinExistence type="predicted"/>
<gene>
    <name evidence="1" type="ORF">MLD38_028729</name>
</gene>
<keyword evidence="2" id="KW-1185">Reference proteome</keyword>
<evidence type="ECO:0000313" key="2">
    <source>
        <dbReference type="Proteomes" id="UP001057402"/>
    </source>
</evidence>
<sequence length="415" mass="45283">MGFLDLFVVASIPILKVLILTALGLYLALDTVDIMGESTRKNVNRMAFFVFNPALVGSNLARTVTYQSILKLWLMPINILITFLIGSALGWVLVKVLRVPSHLKGLILGCCAAGNLGNLPIIILPAVCKEKSSPFGDPESCQAKAMAYSSLSMAIGAVYMWSYVFNIVRISSMKAAEEPKVVEPTTDKQKLQQEFSEPLLTSTRCNSEDETDGYVHVLMIPSSKSPTDRTVSIWTKVMQNLEIFAEKINLKSLLAPSTIGAIVGFVIGGVPLIRRLMIGQSAPFRVIEDSALLLGDAAIPIVTLIMGGNLLRGLRSCGIRKSLVIGIMAVRYILLPIFGIAVVKGLTYLGLLQDDPLYVFILLLQYALPPAMNIGTMTQLFGAGESECSVVMLWTYAFASLSLTLWSTYFMWLVS</sequence>
<accession>A0ACB9N497</accession>
<organism evidence="1 2">
    <name type="scientific">Melastoma candidum</name>
    <dbReference type="NCBI Taxonomy" id="119954"/>
    <lineage>
        <taxon>Eukaryota</taxon>
        <taxon>Viridiplantae</taxon>
        <taxon>Streptophyta</taxon>
        <taxon>Embryophyta</taxon>
        <taxon>Tracheophyta</taxon>
        <taxon>Spermatophyta</taxon>
        <taxon>Magnoliopsida</taxon>
        <taxon>eudicotyledons</taxon>
        <taxon>Gunneridae</taxon>
        <taxon>Pentapetalae</taxon>
        <taxon>rosids</taxon>
        <taxon>malvids</taxon>
        <taxon>Myrtales</taxon>
        <taxon>Melastomataceae</taxon>
        <taxon>Melastomatoideae</taxon>
        <taxon>Melastomateae</taxon>
        <taxon>Melastoma</taxon>
    </lineage>
</organism>
<dbReference type="EMBL" id="CM042887">
    <property type="protein sequence ID" value="KAI4330439.1"/>
    <property type="molecule type" value="Genomic_DNA"/>
</dbReference>
<protein>
    <submittedName>
        <fullName evidence="1">Uncharacterized protein</fullName>
    </submittedName>
</protein>
<reference evidence="2" key="1">
    <citation type="journal article" date="2023" name="Front. Plant Sci.">
        <title>Chromosomal-level genome assembly of Melastoma candidum provides insights into trichome evolution.</title>
        <authorList>
            <person name="Zhong Y."/>
            <person name="Wu W."/>
            <person name="Sun C."/>
            <person name="Zou P."/>
            <person name="Liu Y."/>
            <person name="Dai S."/>
            <person name="Zhou R."/>
        </authorList>
    </citation>
    <scope>NUCLEOTIDE SEQUENCE [LARGE SCALE GENOMIC DNA]</scope>
</reference>
<name>A0ACB9N497_9MYRT</name>
<evidence type="ECO:0000313" key="1">
    <source>
        <dbReference type="EMBL" id="KAI4330439.1"/>
    </source>
</evidence>
<comment type="caution">
    <text evidence="1">The sequence shown here is derived from an EMBL/GenBank/DDBJ whole genome shotgun (WGS) entry which is preliminary data.</text>
</comment>